<organism evidence="2 3">
    <name type="scientific">Halorhabdus utahensis (strain DSM 12940 / JCM 11049 / AX-2)</name>
    <dbReference type="NCBI Taxonomy" id="519442"/>
    <lineage>
        <taxon>Archaea</taxon>
        <taxon>Methanobacteriati</taxon>
        <taxon>Methanobacteriota</taxon>
        <taxon>Stenosarchaea group</taxon>
        <taxon>Halobacteria</taxon>
        <taxon>Halobacteriales</taxon>
        <taxon>Haloarculaceae</taxon>
        <taxon>Halorhabdus</taxon>
    </lineage>
</organism>
<evidence type="ECO:0000313" key="3">
    <source>
        <dbReference type="Proteomes" id="UP000002071"/>
    </source>
</evidence>
<keyword evidence="3" id="KW-1185">Reference proteome</keyword>
<dbReference type="Proteomes" id="UP000002071">
    <property type="component" value="Chromosome"/>
</dbReference>
<reference evidence="2 3" key="1">
    <citation type="journal article" date="2009" name="Stand. Genomic Sci.">
        <title>Complete genome sequence of Halorhabdus utahensis type strain (AX-2).</title>
        <authorList>
            <person name="Anderson I."/>
            <person name="Tindall B.J."/>
            <person name="Pomrenke H."/>
            <person name="Goker M."/>
            <person name="Lapidus A."/>
            <person name="Nolan M."/>
            <person name="Copeland A."/>
            <person name="Glavina Del Rio T."/>
            <person name="Chen F."/>
            <person name="Tice H."/>
            <person name="Cheng J.F."/>
            <person name="Lucas S."/>
            <person name="Chertkov O."/>
            <person name="Bruce D."/>
            <person name="Brettin T."/>
            <person name="Detter J.C."/>
            <person name="Han C."/>
            <person name="Goodwin L."/>
            <person name="Land M."/>
            <person name="Hauser L."/>
            <person name="Chang Y.J."/>
            <person name="Jeffries C.D."/>
            <person name="Pitluck S."/>
            <person name="Pati A."/>
            <person name="Mavromatis K."/>
            <person name="Ivanova N."/>
            <person name="Ovchinnikova G."/>
            <person name="Chen A."/>
            <person name="Palaniappan K."/>
            <person name="Chain P."/>
            <person name="Rohde M."/>
            <person name="Bristow J."/>
            <person name="Eisen J.A."/>
            <person name="Markowitz V."/>
            <person name="Hugenholtz P."/>
            <person name="Kyrpides N.C."/>
            <person name="Klenk H.P."/>
        </authorList>
    </citation>
    <scope>NUCLEOTIDE SEQUENCE [LARGE SCALE GENOMIC DNA]</scope>
    <source>
        <strain evidence="3">DSM 12940 / JCM 11049 / AX-2</strain>
    </source>
</reference>
<keyword evidence="1" id="KW-0812">Transmembrane</keyword>
<gene>
    <name evidence="2" type="ordered locus">Huta_1673</name>
</gene>
<proteinExistence type="predicted"/>
<keyword evidence="1" id="KW-0472">Membrane</keyword>
<dbReference type="KEGG" id="hut:Huta_1673"/>
<name>C7NQU2_HALUD</name>
<sequence length="51" mass="5774">MIEDNEHDVRITRIIYVLFAIQLTIIGVAFDPFWPLIPVGVAISLIAIIRP</sequence>
<evidence type="ECO:0000313" key="2">
    <source>
        <dbReference type="EMBL" id="ACV11846.1"/>
    </source>
</evidence>
<dbReference type="HOGENOM" id="CLU_3094036_0_0_2"/>
<dbReference type="AlphaFoldDB" id="C7NQU2"/>
<accession>C7NQU2</accession>
<evidence type="ECO:0000256" key="1">
    <source>
        <dbReference type="SAM" id="Phobius"/>
    </source>
</evidence>
<protein>
    <submittedName>
        <fullName evidence="2">Uncharacterized protein</fullName>
    </submittedName>
</protein>
<feature type="transmembrane region" description="Helical" evidence="1">
    <location>
        <begin position="15"/>
        <end position="48"/>
    </location>
</feature>
<dbReference type="EMBL" id="CP001687">
    <property type="protein sequence ID" value="ACV11846.1"/>
    <property type="molecule type" value="Genomic_DNA"/>
</dbReference>
<keyword evidence="1" id="KW-1133">Transmembrane helix</keyword>